<dbReference type="InterPro" id="IPR036249">
    <property type="entry name" value="Thioredoxin-like_sf"/>
</dbReference>
<keyword evidence="3" id="KW-1185">Reference proteome</keyword>
<keyword evidence="1" id="KW-0812">Transmembrane</keyword>
<dbReference type="SUPFAM" id="SSF52833">
    <property type="entry name" value="Thioredoxin-like"/>
    <property type="match status" value="1"/>
</dbReference>
<sequence>MTPGDTAPDLTFFRPDGTAVRLSSFLASDFLLLIFLRHLA</sequence>
<reference evidence="2 3" key="1">
    <citation type="submission" date="2019-05" db="EMBL/GenBank/DDBJ databases">
        <authorList>
            <consortium name="Science for Life Laboratories"/>
        </authorList>
    </citation>
    <scope>NUCLEOTIDE SEQUENCE [LARGE SCALE GENOMIC DNA]</scope>
    <source>
        <strain evidence="2">Soil9</strain>
    </source>
</reference>
<keyword evidence="1" id="KW-1133">Transmembrane helix</keyword>
<dbReference type="AlphaFoldDB" id="A0A6P2CQX6"/>
<evidence type="ECO:0000313" key="3">
    <source>
        <dbReference type="Proteomes" id="UP000464178"/>
    </source>
</evidence>
<evidence type="ECO:0000256" key="1">
    <source>
        <dbReference type="SAM" id="Phobius"/>
    </source>
</evidence>
<keyword evidence="1" id="KW-0472">Membrane</keyword>
<gene>
    <name evidence="2" type="ORF">SOIL9_63430</name>
</gene>
<protein>
    <recommendedName>
        <fullName evidence="4">Alkyl hydroperoxide reductase subunit C/ Thiol specific antioxidant domain-containing protein</fullName>
    </recommendedName>
</protein>
<evidence type="ECO:0008006" key="4">
    <source>
        <dbReference type="Google" id="ProtNLM"/>
    </source>
</evidence>
<name>A0A6P2CQX6_9BACT</name>
<dbReference type="KEGG" id="gms:SOIL9_63430"/>
<proteinExistence type="predicted"/>
<dbReference type="Proteomes" id="UP000464178">
    <property type="component" value="Chromosome"/>
</dbReference>
<accession>A0A6P2CQX6</accession>
<organism evidence="2 3">
    <name type="scientific">Gemmata massiliana</name>
    <dbReference type="NCBI Taxonomy" id="1210884"/>
    <lineage>
        <taxon>Bacteria</taxon>
        <taxon>Pseudomonadati</taxon>
        <taxon>Planctomycetota</taxon>
        <taxon>Planctomycetia</taxon>
        <taxon>Gemmatales</taxon>
        <taxon>Gemmataceae</taxon>
        <taxon>Gemmata</taxon>
    </lineage>
</organism>
<dbReference type="EMBL" id="LR593886">
    <property type="protein sequence ID" value="VTR91371.1"/>
    <property type="molecule type" value="Genomic_DNA"/>
</dbReference>
<feature type="transmembrane region" description="Helical" evidence="1">
    <location>
        <begin position="20"/>
        <end position="39"/>
    </location>
</feature>
<evidence type="ECO:0000313" key="2">
    <source>
        <dbReference type="EMBL" id="VTR91371.1"/>
    </source>
</evidence>